<evidence type="ECO:0000256" key="16">
    <source>
        <dbReference type="ARBA" id="ARBA00023211"/>
    </source>
</evidence>
<evidence type="ECO:0000256" key="13">
    <source>
        <dbReference type="ARBA" id="ARBA00023136"/>
    </source>
</evidence>
<keyword evidence="6 17" id="KW-0808">Transferase</keyword>
<keyword evidence="13" id="KW-0472">Membrane</keyword>
<dbReference type="eggNOG" id="KOG3736">
    <property type="taxonomic scope" value="Eukaryota"/>
</dbReference>
<evidence type="ECO:0000256" key="7">
    <source>
        <dbReference type="ARBA" id="ARBA00022692"/>
    </source>
</evidence>
<dbReference type="AlphaFoldDB" id="B3RR08"/>
<proteinExistence type="inferred from homology"/>
<dbReference type="Gene3D" id="2.80.10.50">
    <property type="match status" value="1"/>
</dbReference>
<evidence type="ECO:0000259" key="18">
    <source>
        <dbReference type="SMART" id="SM00458"/>
    </source>
</evidence>
<keyword evidence="20" id="KW-1185">Reference proteome</keyword>
<evidence type="ECO:0000313" key="19">
    <source>
        <dbReference type="EMBL" id="EDV26796.1"/>
    </source>
</evidence>
<keyword evidence="16 17" id="KW-0464">Manganese</keyword>
<dbReference type="PANTHER" id="PTHR11675:SF101">
    <property type="entry name" value="POLYPEPTIDE N-ACETYLGALACTOSAMINYLTRANSFERASE 5"/>
    <property type="match status" value="1"/>
</dbReference>
<comment type="subcellular location">
    <subcellularLocation>
        <location evidence="2 17">Golgi apparatus membrane</location>
        <topology evidence="2 17">Single-pass type II membrane protein</topology>
    </subcellularLocation>
</comment>
<dbReference type="GO" id="GO:0004653">
    <property type="term" value="F:polypeptide N-acetylgalactosaminyltransferase activity"/>
    <property type="evidence" value="ECO:0000318"/>
    <property type="project" value="GO_Central"/>
</dbReference>
<dbReference type="InterPro" id="IPR045885">
    <property type="entry name" value="GalNAc-T"/>
</dbReference>
<dbReference type="GO" id="GO:0006493">
    <property type="term" value="P:protein O-linked glycosylation"/>
    <property type="evidence" value="ECO:0000318"/>
    <property type="project" value="GO_Central"/>
</dbReference>
<dbReference type="GO" id="GO:0046872">
    <property type="term" value="F:metal ion binding"/>
    <property type="evidence" value="ECO:0007669"/>
    <property type="project" value="UniProtKB-KW"/>
</dbReference>
<gene>
    <name evidence="19" type="ORF">TRIADDRAFT_22976</name>
</gene>
<dbReference type="FunCoup" id="B3RR08">
    <property type="interactions" value="1409"/>
</dbReference>
<evidence type="ECO:0000313" key="20">
    <source>
        <dbReference type="Proteomes" id="UP000009022"/>
    </source>
</evidence>
<evidence type="ECO:0000256" key="9">
    <source>
        <dbReference type="ARBA" id="ARBA00022734"/>
    </source>
</evidence>
<evidence type="ECO:0000256" key="1">
    <source>
        <dbReference type="ARBA" id="ARBA00001936"/>
    </source>
</evidence>
<evidence type="ECO:0000256" key="17">
    <source>
        <dbReference type="RuleBase" id="RU361242"/>
    </source>
</evidence>
<evidence type="ECO:0000256" key="14">
    <source>
        <dbReference type="ARBA" id="ARBA00023157"/>
    </source>
</evidence>
<name>B3RR08_TRIAD</name>
<dbReference type="PhylomeDB" id="B3RR08"/>
<keyword evidence="12 17" id="KW-0333">Golgi apparatus</keyword>
<organism evidence="19 20">
    <name type="scientific">Trichoplax adhaerens</name>
    <name type="common">Trichoplax reptans</name>
    <dbReference type="NCBI Taxonomy" id="10228"/>
    <lineage>
        <taxon>Eukaryota</taxon>
        <taxon>Metazoa</taxon>
        <taxon>Placozoa</taxon>
        <taxon>Uniplacotomia</taxon>
        <taxon>Trichoplacea</taxon>
        <taxon>Trichoplacidae</taxon>
        <taxon>Trichoplax</taxon>
    </lineage>
</organism>
<dbReference type="Pfam" id="PF00652">
    <property type="entry name" value="Ricin_B_lectin"/>
    <property type="match status" value="1"/>
</dbReference>
<dbReference type="InParanoid" id="B3RR08"/>
<dbReference type="UniPathway" id="UPA00378"/>
<dbReference type="PANTHER" id="PTHR11675">
    <property type="entry name" value="N-ACETYLGALACTOSAMINYLTRANSFERASE"/>
    <property type="match status" value="1"/>
</dbReference>
<dbReference type="GO" id="GO:0000139">
    <property type="term" value="C:Golgi membrane"/>
    <property type="evidence" value="ECO:0007669"/>
    <property type="project" value="UniProtKB-SubCell"/>
</dbReference>
<dbReference type="GeneID" id="6752005"/>
<keyword evidence="14 17" id="KW-1015">Disulfide bond</keyword>
<dbReference type="FunFam" id="3.90.550.10:FF:000021">
    <property type="entry name" value="Polypeptide N-acetylgalactosaminyltransferase"/>
    <property type="match status" value="1"/>
</dbReference>
<dbReference type="KEGG" id="tad:TRIADDRAFT_22976"/>
<evidence type="ECO:0000256" key="4">
    <source>
        <dbReference type="ARBA" id="ARBA00005680"/>
    </source>
</evidence>
<evidence type="ECO:0000256" key="12">
    <source>
        <dbReference type="ARBA" id="ARBA00023034"/>
    </source>
</evidence>
<dbReference type="GO" id="GO:0030246">
    <property type="term" value="F:carbohydrate binding"/>
    <property type="evidence" value="ECO:0007669"/>
    <property type="project" value="UniProtKB-KW"/>
</dbReference>
<dbReference type="HOGENOM" id="CLU_013477_0_1_1"/>
<dbReference type="EC" id="2.4.1.-" evidence="17"/>
<keyword evidence="5 17" id="KW-0328">Glycosyltransferase</keyword>
<protein>
    <recommendedName>
        <fullName evidence="17">Polypeptide N-acetylgalactosaminyltransferase</fullName>
        <ecNumber evidence="17">2.4.1.-</ecNumber>
    </recommendedName>
    <alternativeName>
        <fullName evidence="17">Protein-UDP acetylgalactosaminyltransferase</fullName>
    </alternativeName>
</protein>
<evidence type="ECO:0000256" key="11">
    <source>
        <dbReference type="ARBA" id="ARBA00022989"/>
    </source>
</evidence>
<dbReference type="OrthoDB" id="330637at2759"/>
<dbReference type="EMBL" id="DS985243">
    <property type="protein sequence ID" value="EDV26796.1"/>
    <property type="molecule type" value="Genomic_DNA"/>
</dbReference>
<reference evidence="19 20" key="1">
    <citation type="journal article" date="2008" name="Nature">
        <title>The Trichoplax genome and the nature of placozoans.</title>
        <authorList>
            <person name="Srivastava M."/>
            <person name="Begovic E."/>
            <person name="Chapman J."/>
            <person name="Putnam N.H."/>
            <person name="Hellsten U."/>
            <person name="Kawashima T."/>
            <person name="Kuo A."/>
            <person name="Mitros T."/>
            <person name="Salamov A."/>
            <person name="Carpenter M.L."/>
            <person name="Signorovitch A.Y."/>
            <person name="Moreno M.A."/>
            <person name="Kamm K."/>
            <person name="Grimwood J."/>
            <person name="Schmutz J."/>
            <person name="Shapiro H."/>
            <person name="Grigoriev I.V."/>
            <person name="Buss L.W."/>
            <person name="Schierwater B."/>
            <person name="Dellaporta S.L."/>
            <person name="Rokhsar D.S."/>
        </authorList>
    </citation>
    <scope>NUCLEOTIDE SEQUENCE [LARGE SCALE GENOMIC DNA]</scope>
    <source>
        <strain evidence="19 20">Grell-BS-1999</strain>
    </source>
</reference>
<evidence type="ECO:0000256" key="8">
    <source>
        <dbReference type="ARBA" id="ARBA00022723"/>
    </source>
</evidence>
<dbReference type="RefSeq" id="XP_002110792.1">
    <property type="nucleotide sequence ID" value="XM_002110756.1"/>
</dbReference>
<keyword evidence="8" id="KW-0479">Metal-binding</keyword>
<keyword evidence="9 17" id="KW-0430">Lectin</keyword>
<comment type="similarity">
    <text evidence="4 17">Belongs to the glycosyltransferase 2 family. GalNAc-T subfamily.</text>
</comment>
<sequence length="515" mass="58591">MPKGYIKDAPGENGKAVDIPKEFLIESKRLFERNKFNQWASDKISLHRILPDARPKLCKDKVYPGDLPPTSVVIVFHNEAWSTLLRTIHSVLDRTAPDLLIEIILVDDKSVVKELHAPLDAYIAKLAKVKIIRNKKREGLIRSRLNGKSFAASKAPVVTFLDAHCEANTGWLEPLLERIYNDRSTVVCPEIDVISDENFAYQYGPSGLMRGIFNWDLHFRWRAVSTEEQKRRQSPIDPVRTPTMAGGLFAINRDYFKEIGTYDEEMDIWGGENLEISFRIWQCGGTLEIVPCSHVGHVFRKSQPYGFPKGVVDTLGKNSQRVAEVWMDGYKEFFYQRQPHLRGHAYGDISKRLEIRKKLKCKSFKWYLENIYTDAVLPNESVIAKGKVRNPASNMCLDSLSRPKLSYIGLSPCTLSAMTMIISFTVRQELVVQDICLDVSDYNPGTKVQLYECHGMKGNQLWMHEKDGPIRHGTSGMCLDRGSGGNPIIAVCDGGESQKWIFEKYYLNVTPKVKI</sequence>
<dbReference type="OMA" id="QFNQWIS"/>
<dbReference type="SMART" id="SM00458">
    <property type="entry name" value="RICIN"/>
    <property type="match status" value="1"/>
</dbReference>
<feature type="domain" description="Ricin B lectin" evidence="18">
    <location>
        <begin position="380"/>
        <end position="503"/>
    </location>
</feature>
<evidence type="ECO:0000256" key="15">
    <source>
        <dbReference type="ARBA" id="ARBA00023180"/>
    </source>
</evidence>
<evidence type="ECO:0000256" key="6">
    <source>
        <dbReference type="ARBA" id="ARBA00022679"/>
    </source>
</evidence>
<comment type="pathway">
    <text evidence="3 17">Protein modification; protein glycosylation.</text>
</comment>
<dbReference type="Proteomes" id="UP000009022">
    <property type="component" value="Unassembled WGS sequence"/>
</dbReference>
<dbReference type="Gene3D" id="3.90.550.10">
    <property type="entry name" value="Spore Coat Polysaccharide Biosynthesis Protein SpsA, Chain A"/>
    <property type="match status" value="1"/>
</dbReference>
<dbReference type="CTD" id="6752005"/>
<dbReference type="InterPro" id="IPR000772">
    <property type="entry name" value="Ricin_B_lectin"/>
</dbReference>
<dbReference type="CDD" id="cd02510">
    <property type="entry name" value="pp-GalNAc-T"/>
    <property type="match status" value="1"/>
</dbReference>
<dbReference type="SUPFAM" id="SSF50370">
    <property type="entry name" value="Ricin B-like lectins"/>
    <property type="match status" value="1"/>
</dbReference>
<dbReference type="Pfam" id="PF00535">
    <property type="entry name" value="Glycos_transf_2"/>
    <property type="match status" value="1"/>
</dbReference>
<dbReference type="FunFam" id="2.80.10.50:FF:000047">
    <property type="entry name" value="Polypeptide N-acetylgalactosaminyltransferase"/>
    <property type="match status" value="1"/>
</dbReference>
<keyword evidence="7" id="KW-0812">Transmembrane</keyword>
<keyword evidence="10" id="KW-0735">Signal-anchor</keyword>
<dbReference type="GO" id="GO:0005794">
    <property type="term" value="C:Golgi apparatus"/>
    <property type="evidence" value="ECO:0000318"/>
    <property type="project" value="GO_Central"/>
</dbReference>
<dbReference type="InterPro" id="IPR001173">
    <property type="entry name" value="Glyco_trans_2-like"/>
</dbReference>
<evidence type="ECO:0000256" key="5">
    <source>
        <dbReference type="ARBA" id="ARBA00022676"/>
    </source>
</evidence>
<accession>B3RR08</accession>
<keyword evidence="15" id="KW-0325">Glycoprotein</keyword>
<evidence type="ECO:0000256" key="3">
    <source>
        <dbReference type="ARBA" id="ARBA00004922"/>
    </source>
</evidence>
<evidence type="ECO:0000256" key="10">
    <source>
        <dbReference type="ARBA" id="ARBA00022968"/>
    </source>
</evidence>
<comment type="cofactor">
    <cofactor evidence="1 17">
        <name>Mn(2+)</name>
        <dbReference type="ChEBI" id="CHEBI:29035"/>
    </cofactor>
</comment>
<dbReference type="PROSITE" id="PS50231">
    <property type="entry name" value="RICIN_B_LECTIN"/>
    <property type="match status" value="1"/>
</dbReference>
<dbReference type="InterPro" id="IPR029044">
    <property type="entry name" value="Nucleotide-diphossugar_trans"/>
</dbReference>
<keyword evidence="11" id="KW-1133">Transmembrane helix</keyword>
<dbReference type="SUPFAM" id="SSF53448">
    <property type="entry name" value="Nucleotide-diphospho-sugar transferases"/>
    <property type="match status" value="1"/>
</dbReference>
<evidence type="ECO:0000256" key="2">
    <source>
        <dbReference type="ARBA" id="ARBA00004323"/>
    </source>
</evidence>
<dbReference type="InterPro" id="IPR035992">
    <property type="entry name" value="Ricin_B-like_lectins"/>
</dbReference>